<dbReference type="AlphaFoldDB" id="A0A2H0YW42"/>
<gene>
    <name evidence="3" type="ORF">COT24_02165</name>
</gene>
<dbReference type="Proteomes" id="UP000231542">
    <property type="component" value="Unassembled WGS sequence"/>
</dbReference>
<evidence type="ECO:0000256" key="2">
    <source>
        <dbReference type="SAM" id="SignalP"/>
    </source>
</evidence>
<dbReference type="Gene3D" id="1.20.5.340">
    <property type="match status" value="1"/>
</dbReference>
<feature type="chain" id="PRO_5013661870" description="DUF5667 domain-containing protein" evidence="2">
    <location>
        <begin position="22"/>
        <end position="291"/>
    </location>
</feature>
<accession>A0A2H0YW42</accession>
<feature type="signal peptide" evidence="2">
    <location>
        <begin position="1"/>
        <end position="21"/>
    </location>
</feature>
<evidence type="ECO:0000256" key="1">
    <source>
        <dbReference type="SAM" id="MobiDB-lite"/>
    </source>
</evidence>
<organism evidence="3 4">
    <name type="scientific">Candidatus Kerfeldbacteria bacterium CG08_land_8_20_14_0_20_40_16</name>
    <dbReference type="NCBI Taxonomy" id="2014244"/>
    <lineage>
        <taxon>Bacteria</taxon>
        <taxon>Candidatus Kerfeldiibacteriota</taxon>
    </lineage>
</organism>
<evidence type="ECO:0000313" key="4">
    <source>
        <dbReference type="Proteomes" id="UP000231542"/>
    </source>
</evidence>
<name>A0A2H0YW42_9BACT</name>
<feature type="region of interest" description="Disordered" evidence="1">
    <location>
        <begin position="269"/>
        <end position="291"/>
    </location>
</feature>
<proteinExistence type="predicted"/>
<protein>
    <recommendedName>
        <fullName evidence="5">DUF5667 domain-containing protein</fullName>
    </recommendedName>
</protein>
<reference evidence="3 4" key="1">
    <citation type="submission" date="2017-09" db="EMBL/GenBank/DDBJ databases">
        <title>Depth-based differentiation of microbial function through sediment-hosted aquifers and enrichment of novel symbionts in the deep terrestrial subsurface.</title>
        <authorList>
            <person name="Probst A.J."/>
            <person name="Ladd B."/>
            <person name="Jarett J.K."/>
            <person name="Geller-Mcgrath D.E."/>
            <person name="Sieber C.M."/>
            <person name="Emerson J.B."/>
            <person name="Anantharaman K."/>
            <person name="Thomas B.C."/>
            <person name="Malmstrom R."/>
            <person name="Stieglmeier M."/>
            <person name="Klingl A."/>
            <person name="Woyke T."/>
            <person name="Ryan C.M."/>
            <person name="Banfield J.F."/>
        </authorList>
    </citation>
    <scope>NUCLEOTIDE SEQUENCE [LARGE SCALE GENOMIC DNA]</scope>
    <source>
        <strain evidence="3">CG08_land_8_20_14_0_20_40_16</strain>
    </source>
</reference>
<dbReference type="EMBL" id="PEXU01000025">
    <property type="protein sequence ID" value="PIS42705.1"/>
    <property type="molecule type" value="Genomic_DNA"/>
</dbReference>
<comment type="caution">
    <text evidence="3">The sequence shown here is derived from an EMBL/GenBank/DDBJ whole genome shotgun (WGS) entry which is preliminary data.</text>
</comment>
<evidence type="ECO:0000313" key="3">
    <source>
        <dbReference type="EMBL" id="PIS42705.1"/>
    </source>
</evidence>
<keyword evidence="2" id="KW-0732">Signal</keyword>
<evidence type="ECO:0008006" key="5">
    <source>
        <dbReference type="Google" id="ProtNLM"/>
    </source>
</evidence>
<sequence>MKRLFVLTAILALALAFTANAAELDSAYAAVKRLDQARKTQAAYIDSMRTQLDSLLHPEKYIPAPDSIIADSGITVDDSTAKAREEERQATEKKFWTEVDSVKKELGKADLITLISNTKTPAEFAAAMLKFGIPKKAIDLNTPTKDYGTLLRTAMMIYCGTVQLGGPAYNQLIVANTTTEDGLTKAIADLTGRVEKVESDISTVQGEVSTVQGAVVELENRLETIRKAVNTNGVNTAACLELLKSAKSQKKPKEAGRVAQAVSDAQHQYSPIEFKMESTASVDSSETGDEW</sequence>